<dbReference type="PANTHER" id="PTHR20929">
    <property type="entry name" value="LUNG ADENOMA SUSCEPTIBILITY 1-RELATED"/>
    <property type="match status" value="1"/>
</dbReference>
<proteinExistence type="inferred from homology"/>
<dbReference type="GO" id="GO:0005930">
    <property type="term" value="C:axoneme"/>
    <property type="evidence" value="ECO:0007669"/>
    <property type="project" value="TreeGrafter"/>
</dbReference>
<dbReference type="PANTHER" id="PTHR20929:SF11">
    <property type="entry name" value="DYNEIN AXONEMAL INTERMEDIATE CHAIN 7"/>
    <property type="match status" value="1"/>
</dbReference>
<reference evidence="6" key="1">
    <citation type="submission" date="2018-06" db="EMBL/GenBank/DDBJ databases">
        <title>Genome assembly of Danube salmon.</title>
        <authorList>
            <person name="Macqueen D.J."/>
            <person name="Gundappa M.K."/>
        </authorList>
    </citation>
    <scope>NUCLEOTIDE SEQUENCE [LARGE SCALE GENOMIC DNA]</scope>
</reference>
<dbReference type="PRINTS" id="PR02043">
    <property type="entry name" value="CANCERSCCP1"/>
</dbReference>
<dbReference type="Ensembl" id="ENSHHUT00000040244.1">
    <property type="protein sequence ID" value="ENSHHUP00000038721.1"/>
    <property type="gene ID" value="ENSHHUG00000024114.1"/>
</dbReference>
<dbReference type="Proteomes" id="UP000314982">
    <property type="component" value="Unassembled WGS sequence"/>
</dbReference>
<reference evidence="5" key="2">
    <citation type="submission" date="2025-08" db="UniProtKB">
        <authorList>
            <consortium name="Ensembl"/>
        </authorList>
    </citation>
    <scope>IDENTIFICATION</scope>
</reference>
<dbReference type="GO" id="GO:0008017">
    <property type="term" value="F:microtubule binding"/>
    <property type="evidence" value="ECO:0007669"/>
    <property type="project" value="TreeGrafter"/>
</dbReference>
<keyword evidence="6" id="KW-1185">Reference proteome</keyword>
<feature type="compositionally biased region" description="Acidic residues" evidence="3">
    <location>
        <begin position="207"/>
        <end position="222"/>
    </location>
</feature>
<evidence type="ECO:0000313" key="5">
    <source>
        <dbReference type="Ensembl" id="ENSHHUP00000038721.1"/>
    </source>
</evidence>
<dbReference type="InterPro" id="IPR031826">
    <property type="entry name" value="IC97/Casc1_N"/>
</dbReference>
<dbReference type="Pfam" id="PF15927">
    <property type="entry name" value="Casc1_N"/>
    <property type="match status" value="1"/>
</dbReference>
<name>A0A4W5MIP6_9TELE</name>
<sequence length="497" mass="56013">EENQTAVAKFKHCSFSPQWDRDMRCDGSPDPSVQQEINTFINLWWEDPEVQIKPVALRVGFLLNTRVTLWRHETGEGGSTGSVYEHVLLMSVCVSPWPQWANAHSDIEMGNMQTVVQDDNLNKNPRQTYFEEVGLGFALPKQLAVSDVAVRILHTHNDHLSHLANLKSQTPSRMSLGLGASEEPPLEGATTAGGDGDRRGSTLQGGAEEECDVYEGGEEEWSEAAGGERESDRYHGDSSPTPMDPVIDSYEGQVVDLQQYTPLGGVFYCDVFRLQPQSQTLNGWEMRELLDTGLQPFPYPKEQSQIQGSASMKLEDSRVLTCPPVGVTVTLPDSVLFLEDPQVACWDPEGQHWKTDCINETYEAELKISFKVVSFYAFTLLQDSYANMPFQSWELRPLGQDSALLTITARTQSVMLHLLHRLWVRLSKMASFIREHSSVIHIWGNNHAVYEQMALLSSAFAWNGMSRALQEQARRSHHQFVDTMHRLLRATRPLTYS</sequence>
<feature type="region of interest" description="Disordered" evidence="3">
    <location>
        <begin position="164"/>
        <end position="240"/>
    </location>
</feature>
<evidence type="ECO:0000256" key="3">
    <source>
        <dbReference type="SAM" id="MobiDB-lite"/>
    </source>
</evidence>
<evidence type="ECO:0000256" key="2">
    <source>
        <dbReference type="ARBA" id="ARBA00024414"/>
    </source>
</evidence>
<comment type="similarity">
    <text evidence="1">Belongs to the DNAI7 family.</text>
</comment>
<dbReference type="STRING" id="62062.ENSHHUP00000038721"/>
<dbReference type="AlphaFoldDB" id="A0A4W5MIP6"/>
<dbReference type="InterPro" id="IPR023247">
    <property type="entry name" value="IC97/Dnai7-like"/>
</dbReference>
<protein>
    <recommendedName>
        <fullName evidence="2">Dynein axonemal intermediate chain 7</fullName>
    </recommendedName>
</protein>
<reference evidence="5" key="3">
    <citation type="submission" date="2025-09" db="UniProtKB">
        <authorList>
            <consortium name="Ensembl"/>
        </authorList>
    </citation>
    <scope>IDENTIFICATION</scope>
</reference>
<evidence type="ECO:0000256" key="1">
    <source>
        <dbReference type="ARBA" id="ARBA00024332"/>
    </source>
</evidence>
<evidence type="ECO:0000313" key="6">
    <source>
        <dbReference type="Proteomes" id="UP000314982"/>
    </source>
</evidence>
<accession>A0A4W5MIP6</accession>
<feature type="domain" description="IC97/Casc1 N-terminal" evidence="4">
    <location>
        <begin position="3"/>
        <end position="58"/>
    </location>
</feature>
<dbReference type="GeneTree" id="ENSGT00390000004708"/>
<evidence type="ECO:0000259" key="4">
    <source>
        <dbReference type="Pfam" id="PF15927"/>
    </source>
</evidence>
<dbReference type="GO" id="GO:0048487">
    <property type="term" value="F:beta-tubulin binding"/>
    <property type="evidence" value="ECO:0007669"/>
    <property type="project" value="TreeGrafter"/>
</dbReference>
<organism evidence="5 6">
    <name type="scientific">Hucho hucho</name>
    <name type="common">huchen</name>
    <dbReference type="NCBI Taxonomy" id="62062"/>
    <lineage>
        <taxon>Eukaryota</taxon>
        <taxon>Metazoa</taxon>
        <taxon>Chordata</taxon>
        <taxon>Craniata</taxon>
        <taxon>Vertebrata</taxon>
        <taxon>Euteleostomi</taxon>
        <taxon>Actinopterygii</taxon>
        <taxon>Neopterygii</taxon>
        <taxon>Teleostei</taxon>
        <taxon>Protacanthopterygii</taxon>
        <taxon>Salmoniformes</taxon>
        <taxon>Salmonidae</taxon>
        <taxon>Salmoninae</taxon>
        <taxon>Hucho</taxon>
    </lineage>
</organism>
<feature type="compositionally biased region" description="Basic and acidic residues" evidence="3">
    <location>
        <begin position="226"/>
        <end position="236"/>
    </location>
</feature>